<gene>
    <name evidence="1" type="ORF">CES85_2389</name>
</gene>
<dbReference type="Proteomes" id="UP000215256">
    <property type="component" value="Chromosome 1"/>
</dbReference>
<dbReference type="AlphaFoldDB" id="A0A248UG23"/>
<evidence type="ECO:0000313" key="1">
    <source>
        <dbReference type="EMBL" id="ASV85773.1"/>
    </source>
</evidence>
<organism evidence="1 2">
    <name type="scientific">Ochrobactrum quorumnocens</name>
    <dbReference type="NCBI Taxonomy" id="271865"/>
    <lineage>
        <taxon>Bacteria</taxon>
        <taxon>Pseudomonadati</taxon>
        <taxon>Pseudomonadota</taxon>
        <taxon>Alphaproteobacteria</taxon>
        <taxon>Hyphomicrobiales</taxon>
        <taxon>Brucellaceae</taxon>
        <taxon>Brucella/Ochrobactrum group</taxon>
        <taxon>Ochrobactrum</taxon>
    </lineage>
</organism>
<protein>
    <submittedName>
        <fullName evidence="1">Uncharacterized protein</fullName>
    </submittedName>
</protein>
<sequence>MLPPWLDNAKPVALRYRNFTPFNLKRDDYEASTAEQAHARTGE</sequence>
<accession>A0A248UG23</accession>
<reference evidence="1 2" key="1">
    <citation type="submission" date="2017-07" db="EMBL/GenBank/DDBJ databases">
        <title>Phylogenetic study on the rhizospheric bacterium Ochrobactrum sp. A44.</title>
        <authorList>
            <person name="Krzyzanowska D.M."/>
            <person name="Ossowicki A."/>
            <person name="Rajewska M."/>
            <person name="Maciag T."/>
            <person name="Kaczynski Z."/>
            <person name="Czerwicka M."/>
            <person name="Jafra S."/>
        </authorList>
    </citation>
    <scope>NUCLEOTIDE SEQUENCE [LARGE SCALE GENOMIC DNA]</scope>
    <source>
        <strain evidence="1 2">A44</strain>
    </source>
</reference>
<dbReference type="EMBL" id="CP022604">
    <property type="protein sequence ID" value="ASV85773.1"/>
    <property type="molecule type" value="Genomic_DNA"/>
</dbReference>
<evidence type="ECO:0000313" key="2">
    <source>
        <dbReference type="Proteomes" id="UP000215256"/>
    </source>
</evidence>
<proteinExistence type="predicted"/>
<dbReference type="KEGG" id="och:CES85_2389"/>
<name>A0A248UG23_9HYPH</name>